<dbReference type="Proteomes" id="UP000887013">
    <property type="component" value="Unassembled WGS sequence"/>
</dbReference>
<gene>
    <name evidence="1" type="ORF">NPIL_487791</name>
</gene>
<accession>A0A8X6TFV7</accession>
<dbReference type="EMBL" id="BMAW01056564">
    <property type="protein sequence ID" value="GFT06417.1"/>
    <property type="molecule type" value="Genomic_DNA"/>
</dbReference>
<reference evidence="1" key="1">
    <citation type="submission" date="2020-08" db="EMBL/GenBank/DDBJ databases">
        <title>Multicomponent nature underlies the extraordinary mechanical properties of spider dragline silk.</title>
        <authorList>
            <person name="Kono N."/>
            <person name="Nakamura H."/>
            <person name="Mori M."/>
            <person name="Yoshida Y."/>
            <person name="Ohtoshi R."/>
            <person name="Malay A.D."/>
            <person name="Moran D.A.P."/>
            <person name="Tomita M."/>
            <person name="Numata K."/>
            <person name="Arakawa K."/>
        </authorList>
    </citation>
    <scope>NUCLEOTIDE SEQUENCE</scope>
</reference>
<organism evidence="1 2">
    <name type="scientific">Nephila pilipes</name>
    <name type="common">Giant wood spider</name>
    <name type="synonym">Nephila maculata</name>
    <dbReference type="NCBI Taxonomy" id="299642"/>
    <lineage>
        <taxon>Eukaryota</taxon>
        <taxon>Metazoa</taxon>
        <taxon>Ecdysozoa</taxon>
        <taxon>Arthropoda</taxon>
        <taxon>Chelicerata</taxon>
        <taxon>Arachnida</taxon>
        <taxon>Araneae</taxon>
        <taxon>Araneomorphae</taxon>
        <taxon>Entelegynae</taxon>
        <taxon>Araneoidea</taxon>
        <taxon>Nephilidae</taxon>
        <taxon>Nephila</taxon>
    </lineage>
</organism>
<evidence type="ECO:0000313" key="1">
    <source>
        <dbReference type="EMBL" id="GFT06417.1"/>
    </source>
</evidence>
<evidence type="ECO:0000313" key="2">
    <source>
        <dbReference type="Proteomes" id="UP000887013"/>
    </source>
</evidence>
<dbReference type="AlphaFoldDB" id="A0A8X6TFV7"/>
<keyword evidence="2" id="KW-1185">Reference proteome</keyword>
<dbReference type="OrthoDB" id="10297465at2759"/>
<name>A0A8X6TFV7_NEPPI</name>
<protein>
    <submittedName>
        <fullName evidence="1">Uncharacterized protein</fullName>
    </submittedName>
</protein>
<sequence>MERKRPVHKKGVVAAAQQLELVSKCRVGENGARRAVSTGIPVSQPLWLSLKWEEKEMIAGFTRGLKRGSVSRIMKYLCSNLRI</sequence>
<comment type="caution">
    <text evidence="1">The sequence shown here is derived from an EMBL/GenBank/DDBJ whole genome shotgun (WGS) entry which is preliminary data.</text>
</comment>
<proteinExistence type="predicted"/>